<evidence type="ECO:0000313" key="3">
    <source>
        <dbReference type="Proteomes" id="UP000838756"/>
    </source>
</evidence>
<dbReference type="OrthoDB" id="7367257at2759"/>
<dbReference type="Proteomes" id="UP000838756">
    <property type="component" value="Unassembled WGS sequence"/>
</dbReference>
<feature type="compositionally biased region" description="Polar residues" evidence="1">
    <location>
        <begin position="282"/>
        <end position="292"/>
    </location>
</feature>
<name>A0A8S4R493_9NEOP</name>
<feature type="compositionally biased region" description="Basic and acidic residues" evidence="1">
    <location>
        <begin position="293"/>
        <end position="303"/>
    </location>
</feature>
<evidence type="ECO:0000313" key="2">
    <source>
        <dbReference type="EMBL" id="CAH2230148.1"/>
    </source>
</evidence>
<feature type="region of interest" description="Disordered" evidence="1">
    <location>
        <begin position="276"/>
        <end position="317"/>
    </location>
</feature>
<reference evidence="2" key="1">
    <citation type="submission" date="2022-03" db="EMBL/GenBank/DDBJ databases">
        <authorList>
            <person name="Lindestad O."/>
        </authorList>
    </citation>
    <scope>NUCLEOTIDE SEQUENCE</scope>
</reference>
<sequence length="341" mass="38678">MQWNQPFESYGLQSYPKTASPAFTQIVGEGDVTAVTFLDGSVQFYFIPTIRQNQLPYPCTVKNPYGSLFPNPTNAEVWFVRSITNPQQSVNIPVPPLFNIQLPNTFGDCPPYSPPNYYMNTNPATYHEYTQKFHNDAWTSTTDIHYFYPSLRRAKYLQYCSETQTDPFQQNNNLGQNGKLNRPCLCGPSSSLKEQNSNNAECDCYPKVQIKSSHSCMSVDSESETERRKSIKFKKTSAKHKNTSKRDHIRFCECDQVRKSTSNKFVTTYADQATEDVAKDGQGTQTEMSKSTNKSDIKVEKPKPKQKARNSKARNPIIKLSSSSESCPFCDYCTCSTSKTD</sequence>
<dbReference type="AlphaFoldDB" id="A0A8S4R493"/>
<protein>
    <submittedName>
        <fullName evidence="2">Jg12495 protein</fullName>
    </submittedName>
</protein>
<gene>
    <name evidence="2" type="primary">jg12495</name>
    <name evidence="2" type="ORF">PAEG_LOCUS9406</name>
</gene>
<dbReference type="EMBL" id="CAKXAJ010024778">
    <property type="protein sequence ID" value="CAH2230148.1"/>
    <property type="molecule type" value="Genomic_DNA"/>
</dbReference>
<organism evidence="2 3">
    <name type="scientific">Pararge aegeria aegeria</name>
    <dbReference type="NCBI Taxonomy" id="348720"/>
    <lineage>
        <taxon>Eukaryota</taxon>
        <taxon>Metazoa</taxon>
        <taxon>Ecdysozoa</taxon>
        <taxon>Arthropoda</taxon>
        <taxon>Hexapoda</taxon>
        <taxon>Insecta</taxon>
        <taxon>Pterygota</taxon>
        <taxon>Neoptera</taxon>
        <taxon>Endopterygota</taxon>
        <taxon>Lepidoptera</taxon>
        <taxon>Glossata</taxon>
        <taxon>Ditrysia</taxon>
        <taxon>Papilionoidea</taxon>
        <taxon>Nymphalidae</taxon>
        <taxon>Satyrinae</taxon>
        <taxon>Satyrini</taxon>
        <taxon>Parargina</taxon>
        <taxon>Pararge</taxon>
    </lineage>
</organism>
<proteinExistence type="predicted"/>
<keyword evidence="3" id="KW-1185">Reference proteome</keyword>
<accession>A0A8S4R493</accession>
<evidence type="ECO:0000256" key="1">
    <source>
        <dbReference type="SAM" id="MobiDB-lite"/>
    </source>
</evidence>
<comment type="caution">
    <text evidence="2">The sequence shown here is derived from an EMBL/GenBank/DDBJ whole genome shotgun (WGS) entry which is preliminary data.</text>
</comment>